<name>A0ABW0LCC4_9BURK</name>
<sequence length="293" mass="31134">MISNNNFARIAALDLNPIKVKLMHKESGEGWSPEHANAIENEYRRFLYLMTTFPNVQMAPRVDVDTFWHYHILDTMKYARDCEQAFGYFVHHYPYLGLMGEDDKEMQQQAGERMRELYESTFGLSYVRPLRTDGAMEAADVQTACAPTMSQAANSAYCIGVGTGPGILKAADVQAAYCIGVGTGPAMPKAADVQTAYCIGVGTGPGMFKAADVQTAYCIGVGTGPGMFKAADVQTAYCIGVGTGPGMLKAADVQTAYCIGVGTGPGMLKAADVQTAYCIGVGTGPGKAVPQAA</sequence>
<dbReference type="InterPro" id="IPR009836">
    <property type="entry name" value="GRDP-like"/>
</dbReference>
<gene>
    <name evidence="1" type="ORF">ACFPN5_22305</name>
</gene>
<protein>
    <submittedName>
        <fullName evidence="1">Glycine-rich domain-containing protein</fullName>
    </submittedName>
</protein>
<dbReference type="PANTHER" id="PTHR34365">
    <property type="entry name" value="ENOLASE (DUF1399)"/>
    <property type="match status" value="1"/>
</dbReference>
<keyword evidence="2" id="KW-1185">Reference proteome</keyword>
<dbReference type="RefSeq" id="WP_379786028.1">
    <property type="nucleotide sequence ID" value="NZ_JBHSMU010000016.1"/>
</dbReference>
<organism evidence="1 2">
    <name type="scientific">Massilia niabensis</name>
    <dbReference type="NCBI Taxonomy" id="544910"/>
    <lineage>
        <taxon>Bacteria</taxon>
        <taxon>Pseudomonadati</taxon>
        <taxon>Pseudomonadota</taxon>
        <taxon>Betaproteobacteria</taxon>
        <taxon>Burkholderiales</taxon>
        <taxon>Oxalobacteraceae</taxon>
        <taxon>Telluria group</taxon>
        <taxon>Massilia</taxon>
    </lineage>
</organism>
<proteinExistence type="predicted"/>
<comment type="caution">
    <text evidence="1">The sequence shown here is derived from an EMBL/GenBank/DDBJ whole genome shotgun (WGS) entry which is preliminary data.</text>
</comment>
<dbReference type="PANTHER" id="PTHR34365:SF7">
    <property type="entry name" value="GLYCINE-RICH DOMAIN-CONTAINING PROTEIN 1"/>
    <property type="match status" value="1"/>
</dbReference>
<evidence type="ECO:0000313" key="2">
    <source>
        <dbReference type="Proteomes" id="UP001596050"/>
    </source>
</evidence>
<evidence type="ECO:0000313" key="1">
    <source>
        <dbReference type="EMBL" id="MFC5462547.1"/>
    </source>
</evidence>
<reference evidence="2" key="1">
    <citation type="journal article" date="2019" name="Int. J. Syst. Evol. Microbiol.">
        <title>The Global Catalogue of Microorganisms (GCM) 10K type strain sequencing project: providing services to taxonomists for standard genome sequencing and annotation.</title>
        <authorList>
            <consortium name="The Broad Institute Genomics Platform"/>
            <consortium name="The Broad Institute Genome Sequencing Center for Infectious Disease"/>
            <person name="Wu L."/>
            <person name="Ma J."/>
        </authorList>
    </citation>
    <scope>NUCLEOTIDE SEQUENCE [LARGE SCALE GENOMIC DNA]</scope>
    <source>
        <strain evidence="2">KACC 12649</strain>
    </source>
</reference>
<dbReference type="EMBL" id="JBHSMU010000016">
    <property type="protein sequence ID" value="MFC5462547.1"/>
    <property type="molecule type" value="Genomic_DNA"/>
</dbReference>
<dbReference type="Proteomes" id="UP001596050">
    <property type="component" value="Unassembled WGS sequence"/>
</dbReference>
<accession>A0ABW0LCC4</accession>